<comment type="caution">
    <text evidence="2">The sequence shown here is derived from an EMBL/GenBank/DDBJ whole genome shotgun (WGS) entry which is preliminary data.</text>
</comment>
<dbReference type="EMBL" id="JACHNF010000001">
    <property type="protein sequence ID" value="MBB5983280.1"/>
    <property type="molecule type" value="Genomic_DNA"/>
</dbReference>
<accession>A0A841E2U3</accession>
<keyword evidence="3" id="KW-1185">Reference proteome</keyword>
<evidence type="ECO:0000256" key="1">
    <source>
        <dbReference type="SAM" id="SignalP"/>
    </source>
</evidence>
<name>A0A841E2U3_9ACTN</name>
<evidence type="ECO:0000313" key="2">
    <source>
        <dbReference type="EMBL" id="MBB5983280.1"/>
    </source>
</evidence>
<protein>
    <submittedName>
        <fullName evidence="2">Uncharacterized protein</fullName>
    </submittedName>
</protein>
<evidence type="ECO:0000313" key="3">
    <source>
        <dbReference type="Proteomes" id="UP000558997"/>
    </source>
</evidence>
<sequence length="207" mass="21224">MGGVCRALRALTASPSLFCAAALRLPRAGAPPPAPPCAFASLGSVVGRLGWLAGGGWAPRMGFRLGCSSRSAFRRGLLVAVGLPSLRLAPWLVVSVGLPMVVARRGLACRWWLLGVGWLAGGGWAPRMGFRLGCSSRSAFRRGLLVAVGLPSLRSAVGAWRRGWVSTSLRLSRGLPALRSAVGAGVSDFASLVRGGGLGQLLGADGG</sequence>
<keyword evidence="1" id="KW-0732">Signal</keyword>
<gene>
    <name evidence="2" type="ORF">HDA44_006621</name>
</gene>
<feature type="signal peptide" evidence="1">
    <location>
        <begin position="1"/>
        <end position="21"/>
    </location>
</feature>
<organism evidence="2 3">
    <name type="scientific">Kribbella solani</name>
    <dbReference type="NCBI Taxonomy" id="236067"/>
    <lineage>
        <taxon>Bacteria</taxon>
        <taxon>Bacillati</taxon>
        <taxon>Actinomycetota</taxon>
        <taxon>Actinomycetes</taxon>
        <taxon>Propionibacteriales</taxon>
        <taxon>Kribbellaceae</taxon>
        <taxon>Kribbella</taxon>
    </lineage>
</organism>
<reference evidence="2 3" key="1">
    <citation type="submission" date="2020-08" db="EMBL/GenBank/DDBJ databases">
        <title>Sequencing the genomes of 1000 actinobacteria strains.</title>
        <authorList>
            <person name="Klenk H.-P."/>
        </authorList>
    </citation>
    <scope>NUCLEOTIDE SEQUENCE [LARGE SCALE GENOMIC DNA]</scope>
    <source>
        <strain evidence="2 3">DSM 17294</strain>
    </source>
</reference>
<feature type="chain" id="PRO_5039446090" evidence="1">
    <location>
        <begin position="22"/>
        <end position="207"/>
    </location>
</feature>
<proteinExistence type="predicted"/>
<dbReference type="AlphaFoldDB" id="A0A841E2U3"/>
<dbReference type="Proteomes" id="UP000558997">
    <property type="component" value="Unassembled WGS sequence"/>
</dbReference>